<organism evidence="1 2">
    <name type="scientific">Lactococcus lactis subsp. cremoris</name>
    <name type="common">Streptococcus cremoris</name>
    <dbReference type="NCBI Taxonomy" id="1359"/>
    <lineage>
        <taxon>Bacteria</taxon>
        <taxon>Bacillati</taxon>
        <taxon>Bacillota</taxon>
        <taxon>Bacilli</taxon>
        <taxon>Lactobacillales</taxon>
        <taxon>Streptococcaceae</taxon>
        <taxon>Lactococcus</taxon>
    </lineage>
</organism>
<reference evidence="1 2" key="1">
    <citation type="journal article" date="2017" name="BMC Genomics">
        <title>Comparative and functional genomics of the Lactococcus lactis taxon; insights into evolution and niche adaptation.</title>
        <authorList>
            <person name="Kelleher P."/>
            <person name="Bottacini F."/>
            <person name="Mahony J."/>
            <person name="Kilcawley K.N."/>
            <person name="van Sinderen D."/>
        </authorList>
    </citation>
    <scope>NUCLEOTIDE SEQUENCE [LARGE SCALE GENOMIC DNA]</scope>
    <source>
        <strain evidence="1 2">JM1</strain>
    </source>
</reference>
<dbReference type="AlphaFoldDB" id="A0A1V0PKH3"/>
<evidence type="ECO:0000313" key="2">
    <source>
        <dbReference type="Proteomes" id="UP000191806"/>
    </source>
</evidence>
<evidence type="ECO:0000313" key="1">
    <source>
        <dbReference type="EMBL" id="ARE29522.1"/>
    </source>
</evidence>
<dbReference type="RefSeq" id="WP_032950771.1">
    <property type="nucleotide sequence ID" value="NZ_CP015899.2"/>
</dbReference>
<dbReference type="EMBL" id="CP015899">
    <property type="protein sequence ID" value="ARE29522.1"/>
    <property type="molecule type" value="Genomic_DNA"/>
</dbReference>
<gene>
    <name evidence="1" type="ORF">LLJM1_2183</name>
</gene>
<accession>A0A1V0PKH3</accession>
<dbReference type="Proteomes" id="UP000191806">
    <property type="component" value="Chromosome"/>
</dbReference>
<name>A0A1V0PKH3_LACLC</name>
<protein>
    <submittedName>
        <fullName evidence="1">Uncharacterized protein</fullName>
    </submittedName>
</protein>
<proteinExistence type="predicted"/>
<sequence length="106" mass="12235">MLKNIWEWFLWFTGVTDAGWSAWRGGFFSCLPLFGVFAVVWRRLKCHAPGCHRIGLHRTADGLYVLCRKHHPDVPNNLTLEHIQKSHINAKAKKDELLNEVSVVLE</sequence>